<protein>
    <submittedName>
        <fullName evidence="3">Uncharacterized protein</fullName>
    </submittedName>
</protein>
<evidence type="ECO:0000313" key="3">
    <source>
        <dbReference type="EMBL" id="KAF2575702.1"/>
    </source>
</evidence>
<dbReference type="EMBL" id="QGKY02001015">
    <property type="protein sequence ID" value="KAF2575702.1"/>
    <property type="molecule type" value="Genomic_DNA"/>
</dbReference>
<sequence length="221" mass="24538">MAVSTCPDISHLSVSRPELINALRQMGQQVKWPQKMRAPDSFWNPGLSDPCHIRRFGNQRYKPCSLKEEHLERQARPRGSQAKTPAPGYGRNKLHGQGAGKGRIQGSWLEESALTPRITPLIGFIGKVKQTTGEKLSQLESENLTLQDENQALNTASNKKRRFRTQVCPTPTLETPNSGTGTNLPTMTLGGDASTREKANDAQTYDVEDSESEPEKPQMEQ</sequence>
<dbReference type="AlphaFoldDB" id="A0A8S9J2E3"/>
<organism evidence="3">
    <name type="scientific">Brassica cretica</name>
    <name type="common">Mustard</name>
    <dbReference type="NCBI Taxonomy" id="69181"/>
    <lineage>
        <taxon>Eukaryota</taxon>
        <taxon>Viridiplantae</taxon>
        <taxon>Streptophyta</taxon>
        <taxon>Embryophyta</taxon>
        <taxon>Tracheophyta</taxon>
        <taxon>Spermatophyta</taxon>
        <taxon>Magnoliopsida</taxon>
        <taxon>eudicotyledons</taxon>
        <taxon>Gunneridae</taxon>
        <taxon>Pentapetalae</taxon>
        <taxon>rosids</taxon>
        <taxon>malvids</taxon>
        <taxon>Brassicales</taxon>
        <taxon>Brassicaceae</taxon>
        <taxon>Brassiceae</taxon>
        <taxon>Brassica</taxon>
    </lineage>
</organism>
<feature type="region of interest" description="Disordered" evidence="2">
    <location>
        <begin position="70"/>
        <end position="102"/>
    </location>
</feature>
<evidence type="ECO:0000256" key="1">
    <source>
        <dbReference type="SAM" id="Coils"/>
    </source>
</evidence>
<feature type="compositionally biased region" description="Polar residues" evidence="2">
    <location>
        <begin position="169"/>
        <end position="186"/>
    </location>
</feature>
<feature type="region of interest" description="Disordered" evidence="2">
    <location>
        <begin position="169"/>
        <end position="221"/>
    </location>
</feature>
<name>A0A8S9J2E3_BRACR</name>
<feature type="coiled-coil region" evidence="1">
    <location>
        <begin position="129"/>
        <end position="166"/>
    </location>
</feature>
<comment type="caution">
    <text evidence="3">The sequence shown here is derived from an EMBL/GenBank/DDBJ whole genome shotgun (WGS) entry which is preliminary data.</text>
</comment>
<gene>
    <name evidence="3" type="ORF">F2Q70_00002732</name>
</gene>
<accession>A0A8S9J2E3</accession>
<proteinExistence type="predicted"/>
<keyword evidence="1" id="KW-0175">Coiled coil</keyword>
<evidence type="ECO:0000256" key="2">
    <source>
        <dbReference type="SAM" id="MobiDB-lite"/>
    </source>
</evidence>
<reference evidence="3" key="1">
    <citation type="submission" date="2019-12" db="EMBL/GenBank/DDBJ databases">
        <title>Genome sequencing and annotation of Brassica cretica.</title>
        <authorList>
            <person name="Studholme D.J."/>
            <person name="Sarris P.F."/>
        </authorList>
    </citation>
    <scope>NUCLEOTIDE SEQUENCE</scope>
    <source>
        <strain evidence="3">PFS-102/07</strain>
        <tissue evidence="3">Leaf</tissue>
    </source>
</reference>